<proteinExistence type="predicted"/>
<keyword evidence="5" id="KW-1185">Reference proteome</keyword>
<name>A0ABT9XKP9_9BACL</name>
<organism evidence="4 5">
    <name type="scientific">Alicyclobacillus cycloheptanicus</name>
    <dbReference type="NCBI Taxonomy" id="1457"/>
    <lineage>
        <taxon>Bacteria</taxon>
        <taxon>Bacillati</taxon>
        <taxon>Bacillota</taxon>
        <taxon>Bacilli</taxon>
        <taxon>Bacillales</taxon>
        <taxon>Alicyclobacillaceae</taxon>
        <taxon>Alicyclobacillus</taxon>
    </lineage>
</organism>
<dbReference type="RefSeq" id="WP_274456531.1">
    <property type="nucleotide sequence ID" value="NZ_CP067097.1"/>
</dbReference>
<evidence type="ECO:0000259" key="3">
    <source>
        <dbReference type="Pfam" id="PF13473"/>
    </source>
</evidence>
<feature type="signal peptide" evidence="2">
    <location>
        <begin position="1"/>
        <end position="20"/>
    </location>
</feature>
<evidence type="ECO:0000256" key="1">
    <source>
        <dbReference type="SAM" id="MobiDB-lite"/>
    </source>
</evidence>
<dbReference type="InterPro" id="IPR008972">
    <property type="entry name" value="Cupredoxin"/>
</dbReference>
<gene>
    <name evidence="4" type="ORF">J2S03_002749</name>
</gene>
<dbReference type="InterPro" id="IPR028096">
    <property type="entry name" value="EfeO_Cupredoxin"/>
</dbReference>
<dbReference type="Pfam" id="PF13473">
    <property type="entry name" value="Cupredoxin_1"/>
    <property type="match status" value="1"/>
</dbReference>
<reference evidence="4 5" key="1">
    <citation type="submission" date="2023-07" db="EMBL/GenBank/DDBJ databases">
        <title>Genomic Encyclopedia of Type Strains, Phase IV (KMG-IV): sequencing the most valuable type-strain genomes for metagenomic binning, comparative biology and taxonomic classification.</title>
        <authorList>
            <person name="Goeker M."/>
        </authorList>
    </citation>
    <scope>NUCLEOTIDE SEQUENCE [LARGE SCALE GENOMIC DNA]</scope>
    <source>
        <strain evidence="4 5">DSM 4006</strain>
    </source>
</reference>
<keyword evidence="2" id="KW-0732">Signal</keyword>
<dbReference type="SUPFAM" id="SSF49503">
    <property type="entry name" value="Cupredoxins"/>
    <property type="match status" value="1"/>
</dbReference>
<sequence>MALLFTAFLATLPYGLSTPAQPPASVSTTPPASVSTTPPASVSTTQSQPSASSATTTGHTVTYQIVTNEIKAQQADGSTVEVYRFDPSVFVVRQGDQVRLQIRGLKGHDHPVLLEGYHLHAVIHRNQTTTLSFQANKVGTYRLICTTHADAAHEGPMEAYLVVLP</sequence>
<feature type="region of interest" description="Disordered" evidence="1">
    <location>
        <begin position="19"/>
        <end position="57"/>
    </location>
</feature>
<dbReference type="Gene3D" id="2.60.40.420">
    <property type="entry name" value="Cupredoxins - blue copper proteins"/>
    <property type="match status" value="1"/>
</dbReference>
<dbReference type="Proteomes" id="UP001232973">
    <property type="component" value="Unassembled WGS sequence"/>
</dbReference>
<evidence type="ECO:0000256" key="2">
    <source>
        <dbReference type="SAM" id="SignalP"/>
    </source>
</evidence>
<feature type="domain" description="EfeO-type cupredoxin-like" evidence="3">
    <location>
        <begin position="72"/>
        <end position="152"/>
    </location>
</feature>
<evidence type="ECO:0000313" key="5">
    <source>
        <dbReference type="Proteomes" id="UP001232973"/>
    </source>
</evidence>
<feature type="chain" id="PRO_5045802916" evidence="2">
    <location>
        <begin position="21"/>
        <end position="165"/>
    </location>
</feature>
<protein>
    <submittedName>
        <fullName evidence="4">Plastocyanin</fullName>
    </submittedName>
</protein>
<evidence type="ECO:0000313" key="4">
    <source>
        <dbReference type="EMBL" id="MDQ0190882.1"/>
    </source>
</evidence>
<accession>A0ABT9XKP9</accession>
<dbReference type="EMBL" id="JAUSTP010000026">
    <property type="protein sequence ID" value="MDQ0190882.1"/>
    <property type="molecule type" value="Genomic_DNA"/>
</dbReference>
<comment type="caution">
    <text evidence="4">The sequence shown here is derived from an EMBL/GenBank/DDBJ whole genome shotgun (WGS) entry which is preliminary data.</text>
</comment>